<evidence type="ECO:0000256" key="4">
    <source>
        <dbReference type="ARBA" id="ARBA00022741"/>
    </source>
</evidence>
<organism evidence="10 11">
    <name type="scientific">Rhizosphaericola mali</name>
    <dbReference type="NCBI Taxonomy" id="2545455"/>
    <lineage>
        <taxon>Bacteria</taxon>
        <taxon>Pseudomonadati</taxon>
        <taxon>Bacteroidota</taxon>
        <taxon>Chitinophagia</taxon>
        <taxon>Chitinophagales</taxon>
        <taxon>Chitinophagaceae</taxon>
        <taxon>Rhizosphaericola</taxon>
    </lineage>
</organism>
<keyword evidence="6" id="KW-0051">Antiviral defense</keyword>
<dbReference type="CDD" id="cd00077">
    <property type="entry name" value="HDc"/>
    <property type="match status" value="1"/>
</dbReference>
<dbReference type="EMBL" id="CP044016">
    <property type="protein sequence ID" value="QES87277.1"/>
    <property type="molecule type" value="Genomic_DNA"/>
</dbReference>
<keyword evidence="5 8" id="KW-1133">Transmembrane helix</keyword>
<evidence type="ECO:0000313" key="11">
    <source>
        <dbReference type="Proteomes" id="UP000292424"/>
    </source>
</evidence>
<dbReference type="InterPro" id="IPR043760">
    <property type="entry name" value="PycTM_dom"/>
</dbReference>
<evidence type="ECO:0000256" key="2">
    <source>
        <dbReference type="ARBA" id="ARBA00022475"/>
    </source>
</evidence>
<dbReference type="GO" id="GO:0000166">
    <property type="term" value="F:nucleotide binding"/>
    <property type="evidence" value="ECO:0007669"/>
    <property type="project" value="UniProtKB-KW"/>
</dbReference>
<dbReference type="InterPro" id="IPR006674">
    <property type="entry name" value="HD_domain"/>
</dbReference>
<evidence type="ECO:0000256" key="6">
    <source>
        <dbReference type="ARBA" id="ARBA00023118"/>
    </source>
</evidence>
<dbReference type="InterPro" id="IPR003607">
    <property type="entry name" value="HD/PDEase_dom"/>
</dbReference>
<evidence type="ECO:0000259" key="9">
    <source>
        <dbReference type="SMART" id="SM00471"/>
    </source>
</evidence>
<feature type="transmembrane region" description="Helical" evidence="8">
    <location>
        <begin position="245"/>
        <end position="264"/>
    </location>
</feature>
<gene>
    <name evidence="10" type="ORF">E0W69_000900</name>
</gene>
<protein>
    <submittedName>
        <fullName evidence="10">HD domain-containing protein</fullName>
    </submittedName>
</protein>
<dbReference type="Proteomes" id="UP000292424">
    <property type="component" value="Chromosome"/>
</dbReference>
<feature type="transmembrane region" description="Helical" evidence="8">
    <location>
        <begin position="271"/>
        <end position="294"/>
    </location>
</feature>
<dbReference type="KEGG" id="arac:E0W69_000900"/>
<dbReference type="RefSeq" id="WP_131328155.1">
    <property type="nucleotide sequence ID" value="NZ_CP044016.1"/>
</dbReference>
<keyword evidence="7 8" id="KW-0472">Membrane</keyword>
<dbReference type="SMART" id="SM00471">
    <property type="entry name" value="HDc"/>
    <property type="match status" value="1"/>
</dbReference>
<keyword evidence="4" id="KW-0547">Nucleotide-binding</keyword>
<dbReference type="GO" id="GO:0051607">
    <property type="term" value="P:defense response to virus"/>
    <property type="evidence" value="ECO:0007669"/>
    <property type="project" value="UniProtKB-KW"/>
</dbReference>
<evidence type="ECO:0000256" key="5">
    <source>
        <dbReference type="ARBA" id="ARBA00022989"/>
    </source>
</evidence>
<dbReference type="OrthoDB" id="5728337at2"/>
<dbReference type="Gene3D" id="1.10.3210.10">
    <property type="entry name" value="Hypothetical protein af1432"/>
    <property type="match status" value="1"/>
</dbReference>
<name>A0A5P2FWJ9_9BACT</name>
<comment type="subcellular location">
    <subcellularLocation>
        <location evidence="1">Cell membrane</location>
    </subcellularLocation>
</comment>
<sequence length="391" mass="44864">MDYSILVQNAKDKFLSFIQSHPKPNLSYHNVRHTEAVVDAAIEMGEFYHLSDRERSLLQVAAWFHDIGYFSKGSDNHESEGANMVEKFLQSLEMPIEDIEIVKGCIDATRMPQNPHNLFEKIICDADLSHFGKEDFYEKSKLLKNEIEQSKNIEISKKDWIIGTITLMSGHQYFTDYAKKNYGEQALKNIEILRDKLIKSEVEKKAKKEEKKDVDKVKPSKGIETMFRITSGNNQKLSDMADNKAHILITVNSIILSAIISLLLRRLENNTYLSIPTFITLGVSVVTIIFSILATRPHLPSGIFTKKDVEDKKVNLLFFGNFYKMSLEEYTVGMQAVMKDYNYLYATLIKDVYSQGVVLSYKYRLLRIAYSIFMFGLIISVLSFIIATIIN</sequence>
<proteinExistence type="predicted"/>
<keyword evidence="11" id="KW-1185">Reference proteome</keyword>
<dbReference type="Pfam" id="PF18967">
    <property type="entry name" value="PycTM"/>
    <property type="match status" value="1"/>
</dbReference>
<evidence type="ECO:0000256" key="1">
    <source>
        <dbReference type="ARBA" id="ARBA00004236"/>
    </source>
</evidence>
<dbReference type="Pfam" id="PF01966">
    <property type="entry name" value="HD"/>
    <property type="match status" value="1"/>
</dbReference>
<evidence type="ECO:0000313" key="10">
    <source>
        <dbReference type="EMBL" id="QES87277.1"/>
    </source>
</evidence>
<accession>A0A5P2FWJ9</accession>
<dbReference type="AlphaFoldDB" id="A0A5P2FWJ9"/>
<feature type="domain" description="HD/PDEase" evidence="9">
    <location>
        <begin position="26"/>
        <end position="141"/>
    </location>
</feature>
<dbReference type="GO" id="GO:0005886">
    <property type="term" value="C:plasma membrane"/>
    <property type="evidence" value="ECO:0007669"/>
    <property type="project" value="UniProtKB-SubCell"/>
</dbReference>
<evidence type="ECO:0000256" key="3">
    <source>
        <dbReference type="ARBA" id="ARBA00022692"/>
    </source>
</evidence>
<evidence type="ECO:0000256" key="8">
    <source>
        <dbReference type="SAM" id="Phobius"/>
    </source>
</evidence>
<reference evidence="10 11" key="1">
    <citation type="submission" date="2019-09" db="EMBL/GenBank/DDBJ databases">
        <title>Complete genome sequence of Arachidicoccus sp. B3-10 isolated from apple orchard soil.</title>
        <authorList>
            <person name="Kim H.S."/>
            <person name="Han K.-I."/>
            <person name="Suh M.K."/>
            <person name="Lee K.C."/>
            <person name="Eom M.K."/>
            <person name="Kim J.-S."/>
            <person name="Kang S.W."/>
            <person name="Sin Y."/>
            <person name="Lee J.-S."/>
        </authorList>
    </citation>
    <scope>NUCLEOTIDE SEQUENCE [LARGE SCALE GENOMIC DNA]</scope>
    <source>
        <strain evidence="10 11">B3-10</strain>
    </source>
</reference>
<keyword evidence="2" id="KW-1003">Cell membrane</keyword>
<keyword evidence="3 8" id="KW-0812">Transmembrane</keyword>
<feature type="transmembrane region" description="Helical" evidence="8">
    <location>
        <begin position="368"/>
        <end position="390"/>
    </location>
</feature>
<dbReference type="SUPFAM" id="SSF109604">
    <property type="entry name" value="HD-domain/PDEase-like"/>
    <property type="match status" value="1"/>
</dbReference>
<evidence type="ECO:0000256" key="7">
    <source>
        <dbReference type="ARBA" id="ARBA00023136"/>
    </source>
</evidence>